<keyword evidence="3" id="KW-1185">Reference proteome</keyword>
<feature type="domain" description="DUF4365" evidence="1">
    <location>
        <begin position="55"/>
        <end position="188"/>
    </location>
</feature>
<gene>
    <name evidence="2" type="ORF">GCM10009839_58500</name>
</gene>
<dbReference type="EMBL" id="BAAAQN010000041">
    <property type="protein sequence ID" value="GAA2046459.1"/>
    <property type="molecule type" value="Genomic_DNA"/>
</dbReference>
<organism evidence="2 3">
    <name type="scientific">Catenulispora yoronensis</name>
    <dbReference type="NCBI Taxonomy" id="450799"/>
    <lineage>
        <taxon>Bacteria</taxon>
        <taxon>Bacillati</taxon>
        <taxon>Actinomycetota</taxon>
        <taxon>Actinomycetes</taxon>
        <taxon>Catenulisporales</taxon>
        <taxon>Catenulisporaceae</taxon>
        <taxon>Catenulispora</taxon>
    </lineage>
</organism>
<comment type="caution">
    <text evidence="2">The sequence shown here is derived from an EMBL/GenBank/DDBJ whole genome shotgun (WGS) entry which is preliminary data.</text>
</comment>
<protein>
    <recommendedName>
        <fullName evidence="1">DUF4365 domain-containing protein</fullName>
    </recommendedName>
</protein>
<evidence type="ECO:0000313" key="3">
    <source>
        <dbReference type="Proteomes" id="UP001500751"/>
    </source>
</evidence>
<dbReference type="Proteomes" id="UP001500751">
    <property type="component" value="Unassembled WGS sequence"/>
</dbReference>
<name>A0ABP5GKW0_9ACTN</name>
<dbReference type="Pfam" id="PF14280">
    <property type="entry name" value="DUF4365"/>
    <property type="match status" value="1"/>
</dbReference>
<evidence type="ECO:0000313" key="2">
    <source>
        <dbReference type="EMBL" id="GAA2046459.1"/>
    </source>
</evidence>
<dbReference type="RefSeq" id="WP_344668888.1">
    <property type="nucleotide sequence ID" value="NZ_BAAAQN010000041.1"/>
</dbReference>
<sequence length="904" mass="99971">MLGIGVDTPSGWSWQALARRVVERDEEAIELLKKEAMREDGTMMRRKSSAKVATIGVTRVQLAVQDKLGWLFREQPTDDYGIDAQVEVIDGENVSGRLIALQIKSGESWFNDAALGGWWFRPNDDHVQYWLNHSLPVVVVLYHPGTKRCYWQLVNQETLARTQADGWKLLIPATHVLDETAASALVEVADADPSVLRILRPTKPPLGVPIENCDNPFQLEVHRPIVVNGAPIGPTSYVLRTHDHVLKDALSDPESKLIVIVGGSSTGKTRAAYEAVRGMNGWRLYHPIYPSKSDALIAALESNDLEPKTILWLNELQDYLLGDKGETVAAALRLALVEAEEVVAIGTMWPEYWQKLTAYGVESESFPQSRDLIGGIAVRVDIDNAFDLAIYAEAARNDARMRLALQASPNSITQYIAAGPALLDFYSDCVSADPGAWAVMCAAMDAQLMDSTNPVTEDFLAKAAQGYLSDEQWNLLPDRWFPASIRYASTLLRGAVRPLSKVRPRAVGADVTSYRIADYLLQHAKNTRSEAPVPASFWYAACSAELSDDQISSYARAADDRAMHSEAAELWLKLVEWGDLEALSALLTNPSLPSDQSMRLAVEMVEKIDVQDVWQIQWALTELIDYPELTGALVERVAQETEILGIGSPFDMFVVLEELKTAGKALAFTAYVEKIAARCDEIVLGDLSNEVDLIHILAESGSDRAALAAMSIAARYFDRTSLIPEDLARLLVVTKDRDVRLYRDIREKLKVDSISFNLTDPNTLHSAAWNLVSGGMEDAGRDLLAKFAGQIDDVELGSTYAPLEILATLTRYDFNDAANELAVKISLEFDPVLSHMSQVALTHLWAMCDRAPFYAMAHRVARSGPILPIEGAVKLIKYLQGQSLDELASLYASRVDDFRRREGA</sequence>
<proteinExistence type="predicted"/>
<dbReference type="InterPro" id="IPR025375">
    <property type="entry name" value="DUF4365"/>
</dbReference>
<accession>A0ABP5GKW0</accession>
<evidence type="ECO:0000259" key="1">
    <source>
        <dbReference type="Pfam" id="PF14280"/>
    </source>
</evidence>
<reference evidence="3" key="1">
    <citation type="journal article" date="2019" name="Int. J. Syst. Evol. Microbiol.">
        <title>The Global Catalogue of Microorganisms (GCM) 10K type strain sequencing project: providing services to taxonomists for standard genome sequencing and annotation.</title>
        <authorList>
            <consortium name="The Broad Institute Genomics Platform"/>
            <consortium name="The Broad Institute Genome Sequencing Center for Infectious Disease"/>
            <person name="Wu L."/>
            <person name="Ma J."/>
        </authorList>
    </citation>
    <scope>NUCLEOTIDE SEQUENCE [LARGE SCALE GENOMIC DNA]</scope>
    <source>
        <strain evidence="3">JCM 16014</strain>
    </source>
</reference>